<evidence type="ECO:0000313" key="2">
    <source>
        <dbReference type="EMBL" id="ORY84951.1"/>
    </source>
</evidence>
<proteinExistence type="predicted"/>
<protein>
    <submittedName>
        <fullName evidence="2">Uncharacterized protein</fullName>
    </submittedName>
</protein>
<accession>A0A1Y2FLT2</accession>
<dbReference type="Proteomes" id="UP000193685">
    <property type="component" value="Unassembled WGS sequence"/>
</dbReference>
<reference evidence="2 3" key="1">
    <citation type="submission" date="2016-07" db="EMBL/GenBank/DDBJ databases">
        <title>Pervasive Adenine N6-methylation of Active Genes in Fungi.</title>
        <authorList>
            <consortium name="DOE Joint Genome Institute"/>
            <person name="Mondo S.J."/>
            <person name="Dannebaum R.O."/>
            <person name="Kuo R.C."/>
            <person name="Labutti K."/>
            <person name="Haridas S."/>
            <person name="Kuo A."/>
            <person name="Salamov A."/>
            <person name="Ahrendt S.R."/>
            <person name="Lipzen A."/>
            <person name="Sullivan W."/>
            <person name="Andreopoulos W.B."/>
            <person name="Clum A."/>
            <person name="Lindquist E."/>
            <person name="Daum C."/>
            <person name="Ramamoorthy G.K."/>
            <person name="Gryganskyi A."/>
            <person name="Culley D."/>
            <person name="Magnuson J.K."/>
            <person name="James T.Y."/>
            <person name="O'Malley M.A."/>
            <person name="Stajich J.E."/>
            <person name="Spatafora J.W."/>
            <person name="Visel A."/>
            <person name="Grigoriev I.V."/>
        </authorList>
    </citation>
    <scope>NUCLEOTIDE SEQUENCE [LARGE SCALE GENOMIC DNA]</scope>
    <source>
        <strain evidence="2 3">12-1054</strain>
    </source>
</reference>
<gene>
    <name evidence="2" type="ORF">BCR37DRAFT_255162</name>
</gene>
<feature type="region of interest" description="Disordered" evidence="1">
    <location>
        <begin position="37"/>
        <end position="70"/>
    </location>
</feature>
<organism evidence="2 3">
    <name type="scientific">Protomyces lactucae-debilis</name>
    <dbReference type="NCBI Taxonomy" id="2754530"/>
    <lineage>
        <taxon>Eukaryota</taxon>
        <taxon>Fungi</taxon>
        <taxon>Dikarya</taxon>
        <taxon>Ascomycota</taxon>
        <taxon>Taphrinomycotina</taxon>
        <taxon>Taphrinomycetes</taxon>
        <taxon>Taphrinales</taxon>
        <taxon>Protomycetaceae</taxon>
        <taxon>Protomyces</taxon>
    </lineage>
</organism>
<dbReference type="EMBL" id="MCFI01000005">
    <property type="protein sequence ID" value="ORY84951.1"/>
    <property type="molecule type" value="Genomic_DNA"/>
</dbReference>
<keyword evidence="3" id="KW-1185">Reference proteome</keyword>
<comment type="caution">
    <text evidence="2">The sequence shown here is derived from an EMBL/GenBank/DDBJ whole genome shotgun (WGS) entry which is preliminary data.</text>
</comment>
<dbReference type="RefSeq" id="XP_040726734.1">
    <property type="nucleotide sequence ID" value="XM_040866667.1"/>
</dbReference>
<feature type="compositionally biased region" description="Polar residues" evidence="1">
    <location>
        <begin position="40"/>
        <end position="66"/>
    </location>
</feature>
<dbReference type="AlphaFoldDB" id="A0A1Y2FLT2"/>
<name>A0A1Y2FLT2_PROLT</name>
<evidence type="ECO:0000313" key="3">
    <source>
        <dbReference type="Proteomes" id="UP000193685"/>
    </source>
</evidence>
<evidence type="ECO:0000256" key="1">
    <source>
        <dbReference type="SAM" id="MobiDB-lite"/>
    </source>
</evidence>
<sequence length="219" mass="24372">MQLRWYVWPMPIKLALCSICMALMLYQLAGAPTRSKEKTIASSKPRTSSKKQSSTNDVPPTSTEQGESLIGSKDKIHAKNLQRGCYNMTLTVESIYSPRRDSSSCRSASASDKGREQCKRECDTYALTYKQDYLAWVSIKRLVRSYTCLQSKRAGLDLSNVSTAVIGSNPCDVQCKLTTRSGSECPRRVQVVANTLLFPLKPTQNPNEGGRTLAIRFLC</sequence>
<dbReference type="GeneID" id="63783266"/>